<organism evidence="1 2">
    <name type="scientific">Nitrosococcus oceani C-27</name>
    <dbReference type="NCBI Taxonomy" id="314279"/>
    <lineage>
        <taxon>Bacteria</taxon>
        <taxon>Pseudomonadati</taxon>
        <taxon>Pseudomonadota</taxon>
        <taxon>Gammaproteobacteria</taxon>
        <taxon>Chromatiales</taxon>
        <taxon>Chromatiaceae</taxon>
        <taxon>Nitrosococcus</taxon>
    </lineage>
</organism>
<evidence type="ECO:0000313" key="1">
    <source>
        <dbReference type="EMBL" id="KFI19617.1"/>
    </source>
</evidence>
<comment type="caution">
    <text evidence="1">The sequence shown here is derived from an EMBL/GenBank/DDBJ whole genome shotgun (WGS) entry which is preliminary data.</text>
</comment>
<dbReference type="OrthoDB" id="9779930at2"/>
<dbReference type="HOGENOM" id="CLU_178588_1_0_6"/>
<name>A0A0E2ZMJ6_9GAMM</name>
<dbReference type="Proteomes" id="UP000028839">
    <property type="component" value="Unassembled WGS sequence"/>
</dbReference>
<accession>A0A0E2ZMJ6</accession>
<dbReference type="AlphaFoldDB" id="A0A0E2ZMJ6"/>
<evidence type="ECO:0000313" key="2">
    <source>
        <dbReference type="Proteomes" id="UP000028839"/>
    </source>
</evidence>
<sequence>MIESVFATVRLRSNKVKNCTSETTLPAMMFKFAFSAKKQWLKIRGFDLLKNVIQGVNFVDGVQQDEIQTDSVRYAS</sequence>
<dbReference type="EMBL" id="JPGN01000043">
    <property type="protein sequence ID" value="KFI19617.1"/>
    <property type="molecule type" value="Genomic_DNA"/>
</dbReference>
<reference evidence="1 2" key="1">
    <citation type="submission" date="2014-07" db="EMBL/GenBank/DDBJ databases">
        <title>Comparative analysis of Nitrosococcus oceani genome inventories of strains from Pacific and Atlantic gyres.</title>
        <authorList>
            <person name="Lim C.K."/>
            <person name="Wang L."/>
            <person name="Sayavedra-Soto L.A."/>
            <person name="Klotz M.G."/>
        </authorList>
    </citation>
    <scope>NUCLEOTIDE SEQUENCE [LARGE SCALE GENOMIC DNA]</scope>
    <source>
        <strain evidence="1 2">C-27</strain>
    </source>
</reference>
<protein>
    <submittedName>
        <fullName evidence="1">Uncharacterized protein</fullName>
    </submittedName>
</protein>
<proteinExistence type="predicted"/>
<gene>
    <name evidence="1" type="ORF">IB75_07305</name>
</gene>